<feature type="transmembrane region" description="Helical" evidence="1">
    <location>
        <begin position="168"/>
        <end position="190"/>
    </location>
</feature>
<reference evidence="2 3" key="1">
    <citation type="submission" date="2023-11" db="EMBL/GenBank/DDBJ databases">
        <title>Draft genome sequence of Microbacterium arthrosphaerae JCM 30492.</title>
        <authorList>
            <person name="Zhang G."/>
            <person name="Ding Y."/>
        </authorList>
    </citation>
    <scope>NUCLEOTIDE SEQUENCE [LARGE SCALE GENOMIC DNA]</scope>
    <source>
        <strain evidence="2 3">JCM 30492</strain>
    </source>
</reference>
<dbReference type="EMBL" id="JAWQEV010000004">
    <property type="protein sequence ID" value="MDW4573651.1"/>
    <property type="molecule type" value="Genomic_DNA"/>
</dbReference>
<keyword evidence="3" id="KW-1185">Reference proteome</keyword>
<dbReference type="Proteomes" id="UP001283109">
    <property type="component" value="Unassembled WGS sequence"/>
</dbReference>
<feature type="transmembrane region" description="Helical" evidence="1">
    <location>
        <begin position="12"/>
        <end position="33"/>
    </location>
</feature>
<evidence type="ECO:0008006" key="4">
    <source>
        <dbReference type="Google" id="ProtNLM"/>
    </source>
</evidence>
<keyword evidence="1" id="KW-1133">Transmembrane helix</keyword>
<keyword evidence="1" id="KW-0812">Transmembrane</keyword>
<evidence type="ECO:0000313" key="3">
    <source>
        <dbReference type="Proteomes" id="UP001283109"/>
    </source>
</evidence>
<proteinExistence type="predicted"/>
<feature type="transmembrane region" description="Helical" evidence="1">
    <location>
        <begin position="86"/>
        <end position="111"/>
    </location>
</feature>
<dbReference type="RefSeq" id="WP_318354173.1">
    <property type="nucleotide sequence ID" value="NZ_JAWQEV010000004.1"/>
</dbReference>
<sequence length="202" mass="21003">MTTDAAPPRPTGTLDLVFFAVAAAAAVALWAVVRIVGVFDPTGVPFTLPVSDDPVALTLEGQSAPATQTLTEATVRVPDLDAAGKAFLVASAVIVLLGTVVAVTAIVRLALEFRAGRFFSRRVTRAFTIVGATILGTALLVMLSDAMARRSAMEALGLAYEPLHLLDLVAYAPAWVASLVAGVLAGAFAYGERLQRDVRGLV</sequence>
<protein>
    <recommendedName>
        <fullName evidence="4">DUF2975 domain-containing protein</fullName>
    </recommendedName>
</protein>
<gene>
    <name evidence="2" type="ORF">R8Z58_12795</name>
</gene>
<keyword evidence="1" id="KW-0472">Membrane</keyword>
<evidence type="ECO:0000256" key="1">
    <source>
        <dbReference type="SAM" id="Phobius"/>
    </source>
</evidence>
<name>A0ABU4H2U5_9MICO</name>
<evidence type="ECO:0000313" key="2">
    <source>
        <dbReference type="EMBL" id="MDW4573651.1"/>
    </source>
</evidence>
<organism evidence="2 3">
    <name type="scientific">Microbacterium arthrosphaerae</name>
    <dbReference type="NCBI Taxonomy" id="792652"/>
    <lineage>
        <taxon>Bacteria</taxon>
        <taxon>Bacillati</taxon>
        <taxon>Actinomycetota</taxon>
        <taxon>Actinomycetes</taxon>
        <taxon>Micrococcales</taxon>
        <taxon>Microbacteriaceae</taxon>
        <taxon>Microbacterium</taxon>
    </lineage>
</organism>
<comment type="caution">
    <text evidence="2">The sequence shown here is derived from an EMBL/GenBank/DDBJ whole genome shotgun (WGS) entry which is preliminary data.</text>
</comment>
<accession>A0ABU4H2U5</accession>
<feature type="transmembrane region" description="Helical" evidence="1">
    <location>
        <begin position="123"/>
        <end position="148"/>
    </location>
</feature>